<reference evidence="3 4" key="2">
    <citation type="journal article" date="2016" name="Genome Announc.">
        <title>Genome Sequence of a Gram-Positive Diazotroph, Paenibacillus durus Type Strain ATCC 35681.</title>
        <authorList>
            <person name="Halim M.A."/>
            <person name="Rahman A.Y."/>
            <person name="Sim K.S."/>
            <person name="Yam H.C."/>
            <person name="Rahim A.A."/>
            <person name="Ghazali A.H."/>
            <person name="Najimudin N."/>
        </authorList>
    </citation>
    <scope>NUCLEOTIDE SEQUENCE [LARGE SCALE GENOMIC DNA]</scope>
    <source>
        <strain evidence="3 4">ATCC 35681</strain>
    </source>
</reference>
<protein>
    <submittedName>
        <fullName evidence="3">Heavy metal-binding protein</fullName>
    </submittedName>
</protein>
<evidence type="ECO:0000256" key="1">
    <source>
        <dbReference type="ARBA" id="ARBA00022723"/>
    </source>
</evidence>
<keyword evidence="1" id="KW-0479">Metal-binding</keyword>
<dbReference type="PROSITE" id="PS50846">
    <property type="entry name" value="HMA_2"/>
    <property type="match status" value="1"/>
</dbReference>
<reference evidence="3 4" key="1">
    <citation type="submission" date="2015-03" db="EMBL/GenBank/DDBJ databases">
        <authorList>
            <person name="Abdul Halim M."/>
        </authorList>
    </citation>
    <scope>NUCLEOTIDE SEQUENCE [LARGE SCALE GENOMIC DNA]</scope>
    <source>
        <strain evidence="3 4">ATCC 35681</strain>
    </source>
</reference>
<dbReference type="OrthoDB" id="2721717at2"/>
<name>A0A0F7CGA6_PAEDU</name>
<dbReference type="Proteomes" id="UP000034189">
    <property type="component" value="Chromosome"/>
</dbReference>
<dbReference type="HOGENOM" id="CLU_134973_10_0_9"/>
<dbReference type="RefSeq" id="WP_025694391.1">
    <property type="nucleotide sequence ID" value="NZ_ASQQ01000125.1"/>
</dbReference>
<gene>
    <name evidence="3" type="ORF">VK70_00795</name>
</gene>
<dbReference type="Gene3D" id="3.30.70.100">
    <property type="match status" value="1"/>
</dbReference>
<dbReference type="PATRIC" id="fig|1333534.5.peg.176"/>
<dbReference type="PROSITE" id="PS01047">
    <property type="entry name" value="HMA_1"/>
    <property type="match status" value="1"/>
</dbReference>
<dbReference type="AlphaFoldDB" id="A0A0F7CGA6"/>
<evidence type="ECO:0000259" key="2">
    <source>
        <dbReference type="PROSITE" id="PS50846"/>
    </source>
</evidence>
<dbReference type="FunFam" id="3.30.70.100:FF:000001">
    <property type="entry name" value="ATPase copper transporting beta"/>
    <property type="match status" value="1"/>
</dbReference>
<dbReference type="EMBL" id="CP011114">
    <property type="protein sequence ID" value="AKG33326.1"/>
    <property type="molecule type" value="Genomic_DNA"/>
</dbReference>
<dbReference type="CDD" id="cd00371">
    <property type="entry name" value="HMA"/>
    <property type="match status" value="1"/>
</dbReference>
<dbReference type="SUPFAM" id="SSF55008">
    <property type="entry name" value="HMA, heavy metal-associated domain"/>
    <property type="match status" value="1"/>
</dbReference>
<feature type="domain" description="HMA" evidence="2">
    <location>
        <begin position="2"/>
        <end position="68"/>
    </location>
</feature>
<evidence type="ECO:0000313" key="3">
    <source>
        <dbReference type="EMBL" id="AKG33326.1"/>
    </source>
</evidence>
<dbReference type="InterPro" id="IPR017969">
    <property type="entry name" value="Heavy-metal-associated_CS"/>
</dbReference>
<sequence length="71" mass="8067">MTTRTYQLETVTCPSCIAKIEGMLKKTQGIHESEVLFNTSRVRATFDEKVIDSETIKSKIDKLGYKVLGER</sequence>
<accession>A0A0F7CGA6</accession>
<dbReference type="GO" id="GO:0046872">
    <property type="term" value="F:metal ion binding"/>
    <property type="evidence" value="ECO:0007669"/>
    <property type="project" value="UniProtKB-KW"/>
</dbReference>
<dbReference type="Pfam" id="PF00403">
    <property type="entry name" value="HMA"/>
    <property type="match status" value="1"/>
</dbReference>
<organism evidence="3 4">
    <name type="scientific">Paenibacillus durus ATCC 35681</name>
    <dbReference type="NCBI Taxonomy" id="1333534"/>
    <lineage>
        <taxon>Bacteria</taxon>
        <taxon>Bacillati</taxon>
        <taxon>Bacillota</taxon>
        <taxon>Bacilli</taxon>
        <taxon>Bacillales</taxon>
        <taxon>Paenibacillaceae</taxon>
        <taxon>Paenibacillus</taxon>
    </lineage>
</organism>
<dbReference type="InterPro" id="IPR006121">
    <property type="entry name" value="HMA_dom"/>
</dbReference>
<evidence type="ECO:0000313" key="4">
    <source>
        <dbReference type="Proteomes" id="UP000034189"/>
    </source>
</evidence>
<proteinExistence type="predicted"/>
<dbReference type="InterPro" id="IPR036163">
    <property type="entry name" value="HMA_dom_sf"/>
</dbReference>